<dbReference type="InterPro" id="IPR050834">
    <property type="entry name" value="Glycosyltransf_2"/>
</dbReference>
<dbReference type="InterPro" id="IPR029044">
    <property type="entry name" value="Nucleotide-diphossugar_trans"/>
</dbReference>
<organism evidence="2 3">
    <name type="scientific">Stutzerimonas frequens</name>
    <dbReference type="NCBI Taxonomy" id="2968969"/>
    <lineage>
        <taxon>Bacteria</taxon>
        <taxon>Pseudomonadati</taxon>
        <taxon>Pseudomonadota</taxon>
        <taxon>Gammaproteobacteria</taxon>
        <taxon>Pseudomonadales</taxon>
        <taxon>Pseudomonadaceae</taxon>
        <taxon>Stutzerimonas</taxon>
    </lineage>
</organism>
<dbReference type="SUPFAM" id="SSF53448">
    <property type="entry name" value="Nucleotide-diphospho-sugar transferases"/>
    <property type="match status" value="1"/>
</dbReference>
<dbReference type="AlphaFoldDB" id="A0AA47E188"/>
<dbReference type="EMBL" id="CP113257">
    <property type="protein sequence ID" value="WAE52192.1"/>
    <property type="molecule type" value="Genomic_DNA"/>
</dbReference>
<gene>
    <name evidence="2" type="ORF">OSV15_21435</name>
</gene>
<protein>
    <submittedName>
        <fullName evidence="2">Glycosyltransferase family 2 protein</fullName>
    </submittedName>
</protein>
<accession>A0AA47E188</accession>
<name>A0AA47E188_9GAMM</name>
<dbReference type="Pfam" id="PF00535">
    <property type="entry name" value="Glycos_transf_2"/>
    <property type="match status" value="1"/>
</dbReference>
<evidence type="ECO:0000313" key="2">
    <source>
        <dbReference type="EMBL" id="WAE52192.1"/>
    </source>
</evidence>
<dbReference type="PANTHER" id="PTHR43685:SF2">
    <property type="entry name" value="GLYCOSYLTRANSFERASE 2-LIKE DOMAIN-CONTAINING PROTEIN"/>
    <property type="match status" value="1"/>
</dbReference>
<dbReference type="RefSeq" id="WP_267931345.1">
    <property type="nucleotide sequence ID" value="NZ_CP113257.1"/>
</dbReference>
<dbReference type="Gene3D" id="3.90.550.10">
    <property type="entry name" value="Spore Coat Polysaccharide Biosynthesis Protein SpsA, Chain A"/>
    <property type="match status" value="1"/>
</dbReference>
<evidence type="ECO:0000259" key="1">
    <source>
        <dbReference type="Pfam" id="PF00535"/>
    </source>
</evidence>
<dbReference type="CDD" id="cd04196">
    <property type="entry name" value="GT_2_like_d"/>
    <property type="match status" value="1"/>
</dbReference>
<proteinExistence type="predicted"/>
<dbReference type="Proteomes" id="UP001164632">
    <property type="component" value="Chromosome"/>
</dbReference>
<evidence type="ECO:0000313" key="3">
    <source>
        <dbReference type="Proteomes" id="UP001164632"/>
    </source>
</evidence>
<feature type="domain" description="Glycosyltransferase 2-like" evidence="1">
    <location>
        <begin position="22"/>
        <end position="131"/>
    </location>
</feature>
<reference evidence="2" key="1">
    <citation type="submission" date="2022-11" db="EMBL/GenBank/DDBJ databases">
        <title>Genomic of Pseudomonas TF18.</title>
        <authorList>
            <person name="Liu T."/>
        </authorList>
    </citation>
    <scope>NUCLEOTIDE SEQUENCE</scope>
    <source>
        <strain evidence="2">TF18</strain>
    </source>
</reference>
<sequence>MRSTSVNIETEPGADQASRVAILLTTYNGEKYLQQQLDSIAGQTYRNWTLYASDDGSTDSTLDILARFQNQHGANQVHLFAGPRKGFAQNFLSLIRNPDIRADYFAFCDQDDIWFADKLRRAVIRLDVLPDATSAAVYCSRTRLIDEVGDFIGYSPCFKRPPSFRNALVQSLAGANTMLLNQSARSLLAKIPVTAPVVSHDWLCYLLVSGSGGDVVYDAEPTLDYRQHGGNLIGSNSSWCDRLVRVRRMLSGTFRQWNQDNLMTLRYCVDSLDEPSRYAIAQFERARQTSLPKRFFLLRKAGVYRQTAFGTAGLIIAACIGRL</sequence>
<dbReference type="PANTHER" id="PTHR43685">
    <property type="entry name" value="GLYCOSYLTRANSFERASE"/>
    <property type="match status" value="1"/>
</dbReference>
<dbReference type="InterPro" id="IPR001173">
    <property type="entry name" value="Glyco_trans_2-like"/>
</dbReference>